<feature type="domain" description="NadR/Ttd14 AAA" evidence="2">
    <location>
        <begin position="50"/>
        <end position="220"/>
    </location>
</feature>
<protein>
    <recommendedName>
        <fullName evidence="2">NadR/Ttd14 AAA domain-containing protein</fullName>
    </recommendedName>
</protein>
<gene>
    <name evidence="3" type="ORF">FOMPIDRAFT_1131758</name>
</gene>
<dbReference type="Proteomes" id="UP000015241">
    <property type="component" value="Unassembled WGS sequence"/>
</dbReference>
<dbReference type="OrthoDB" id="6118920at2759"/>
<feature type="region of interest" description="Disordered" evidence="1">
    <location>
        <begin position="1"/>
        <end position="43"/>
    </location>
</feature>
<evidence type="ECO:0000313" key="3">
    <source>
        <dbReference type="EMBL" id="EPS95790.1"/>
    </source>
</evidence>
<dbReference type="InterPro" id="IPR038727">
    <property type="entry name" value="NadR/Ttd14_AAA_dom"/>
</dbReference>
<dbReference type="InParanoid" id="S8F204"/>
<name>S8F204_FOMSC</name>
<organism evidence="3 4">
    <name type="scientific">Fomitopsis schrenkii</name>
    <name type="common">Brown rot fungus</name>
    <dbReference type="NCBI Taxonomy" id="2126942"/>
    <lineage>
        <taxon>Eukaryota</taxon>
        <taxon>Fungi</taxon>
        <taxon>Dikarya</taxon>
        <taxon>Basidiomycota</taxon>
        <taxon>Agaricomycotina</taxon>
        <taxon>Agaricomycetes</taxon>
        <taxon>Polyporales</taxon>
        <taxon>Fomitopsis</taxon>
    </lineage>
</organism>
<sequence>MGDFSRFFKAKEAPSPHDRDATAGSPANPALRRRSSSTSHVQQSRAGRAIFVLGPSSSGKSTLCDALARYLDLDRSRYVKEVARTVMREQGFTRKDINTYAMQQAIMEAQLKAEKQILARREDEGCVVMLSDRSAVDPIVYATTSKSPGAEDMRRRLMKVECFQEILPFYRKSLFIVLQPVKEWIHDDGVRALENPWTYNQRLFETLDEMNIPYVTIGADLKDIDSRVAFVATFV</sequence>
<dbReference type="Gene3D" id="3.40.50.300">
    <property type="entry name" value="P-loop containing nucleotide triphosphate hydrolases"/>
    <property type="match status" value="1"/>
</dbReference>
<evidence type="ECO:0000256" key="1">
    <source>
        <dbReference type="SAM" id="MobiDB-lite"/>
    </source>
</evidence>
<dbReference type="Pfam" id="PF13521">
    <property type="entry name" value="AAA_28"/>
    <property type="match status" value="1"/>
</dbReference>
<dbReference type="AlphaFoldDB" id="S8F204"/>
<dbReference type="InterPro" id="IPR027417">
    <property type="entry name" value="P-loop_NTPase"/>
</dbReference>
<accession>S8F204</accession>
<dbReference type="SUPFAM" id="SSF52540">
    <property type="entry name" value="P-loop containing nucleoside triphosphate hydrolases"/>
    <property type="match status" value="1"/>
</dbReference>
<dbReference type="EMBL" id="KE504200">
    <property type="protein sequence ID" value="EPS95790.1"/>
    <property type="molecule type" value="Genomic_DNA"/>
</dbReference>
<reference evidence="3 4" key="1">
    <citation type="journal article" date="2012" name="Science">
        <title>The Paleozoic origin of enzymatic lignin decomposition reconstructed from 31 fungal genomes.</title>
        <authorList>
            <person name="Floudas D."/>
            <person name="Binder M."/>
            <person name="Riley R."/>
            <person name="Barry K."/>
            <person name="Blanchette R.A."/>
            <person name="Henrissat B."/>
            <person name="Martinez A.T."/>
            <person name="Otillar R."/>
            <person name="Spatafora J.W."/>
            <person name="Yadav J.S."/>
            <person name="Aerts A."/>
            <person name="Benoit I."/>
            <person name="Boyd A."/>
            <person name="Carlson A."/>
            <person name="Copeland A."/>
            <person name="Coutinho P.M."/>
            <person name="de Vries R.P."/>
            <person name="Ferreira P."/>
            <person name="Findley K."/>
            <person name="Foster B."/>
            <person name="Gaskell J."/>
            <person name="Glotzer D."/>
            <person name="Gorecki P."/>
            <person name="Heitman J."/>
            <person name="Hesse C."/>
            <person name="Hori C."/>
            <person name="Igarashi K."/>
            <person name="Jurgens J.A."/>
            <person name="Kallen N."/>
            <person name="Kersten P."/>
            <person name="Kohler A."/>
            <person name="Kuees U."/>
            <person name="Kumar T.K.A."/>
            <person name="Kuo A."/>
            <person name="LaButti K."/>
            <person name="Larrondo L.F."/>
            <person name="Lindquist E."/>
            <person name="Ling A."/>
            <person name="Lombard V."/>
            <person name="Lucas S."/>
            <person name="Lundell T."/>
            <person name="Martin R."/>
            <person name="McLaughlin D.J."/>
            <person name="Morgenstern I."/>
            <person name="Morin E."/>
            <person name="Murat C."/>
            <person name="Nagy L.G."/>
            <person name="Nolan M."/>
            <person name="Ohm R.A."/>
            <person name="Patyshakuliyeva A."/>
            <person name="Rokas A."/>
            <person name="Ruiz-Duenas F.J."/>
            <person name="Sabat G."/>
            <person name="Salamov A."/>
            <person name="Samejima M."/>
            <person name="Schmutz J."/>
            <person name="Slot J.C."/>
            <person name="St John F."/>
            <person name="Stenlid J."/>
            <person name="Sun H."/>
            <person name="Sun S."/>
            <person name="Syed K."/>
            <person name="Tsang A."/>
            <person name="Wiebenga A."/>
            <person name="Young D."/>
            <person name="Pisabarro A."/>
            <person name="Eastwood D.C."/>
            <person name="Martin F."/>
            <person name="Cullen D."/>
            <person name="Grigoriev I.V."/>
            <person name="Hibbett D.S."/>
        </authorList>
    </citation>
    <scope>NUCLEOTIDE SEQUENCE</scope>
    <source>
        <strain evidence="4">FP-58527</strain>
    </source>
</reference>
<keyword evidence="4" id="KW-1185">Reference proteome</keyword>
<evidence type="ECO:0000313" key="4">
    <source>
        <dbReference type="Proteomes" id="UP000015241"/>
    </source>
</evidence>
<dbReference type="HOGENOM" id="CLU_087993_0_0_1"/>
<proteinExistence type="predicted"/>
<feature type="compositionally biased region" description="Basic and acidic residues" evidence="1">
    <location>
        <begin position="9"/>
        <end position="21"/>
    </location>
</feature>
<evidence type="ECO:0000259" key="2">
    <source>
        <dbReference type="Pfam" id="PF13521"/>
    </source>
</evidence>
<dbReference type="eggNOG" id="ENOG502SPN2">
    <property type="taxonomic scope" value="Eukaryota"/>
</dbReference>